<sequence length="287" mass="34023">MPRQKQSVVMPSRKSLHIYENWKVYSRQGKLMFRCNQKKARWYLDRELAVKRDKEERAIQLTFEAKGQGHDENDYMIEDRKNICVVCASQAGLTLHHVVPYVYRQWFPLAIKSKSSRDLLLLCKECHDRYERHATAFKKSLALEHGMPMEGKGWIVIPEHRYMRKTASALLSAANKMPVERRQQLEQTIYEFWMQNASWENLTWGQVLEKCAAFKDMERGPGFTEHGEGVVQHLMKNKYITEEGNKERWPDLEKFIKQWRQHFLDHAQPHHLSSRWSVDSDIYTNGA</sequence>
<dbReference type="EMBL" id="JARTCD010000077">
    <property type="protein sequence ID" value="KAJ8653524.1"/>
    <property type="molecule type" value="Genomic_DNA"/>
</dbReference>
<keyword evidence="2" id="KW-1185">Reference proteome</keyword>
<proteinExistence type="predicted"/>
<evidence type="ECO:0008006" key="3">
    <source>
        <dbReference type="Google" id="ProtNLM"/>
    </source>
</evidence>
<name>A0AAD7XQZ8_9FUNG</name>
<dbReference type="AlphaFoldDB" id="A0AAD7XQZ8"/>
<gene>
    <name evidence="1" type="ORF">O0I10_010852</name>
</gene>
<dbReference type="GeneID" id="83218254"/>
<evidence type="ECO:0000313" key="1">
    <source>
        <dbReference type="EMBL" id="KAJ8653524.1"/>
    </source>
</evidence>
<dbReference type="RefSeq" id="XP_058338438.1">
    <property type="nucleotide sequence ID" value="XM_058490826.1"/>
</dbReference>
<comment type="caution">
    <text evidence="1">The sequence shown here is derived from an EMBL/GenBank/DDBJ whole genome shotgun (WGS) entry which is preliminary data.</text>
</comment>
<evidence type="ECO:0000313" key="2">
    <source>
        <dbReference type="Proteomes" id="UP001234581"/>
    </source>
</evidence>
<reference evidence="1 2" key="1">
    <citation type="submission" date="2023-03" db="EMBL/GenBank/DDBJ databases">
        <title>Genome sequence of Lichtheimia ornata CBS 291.66.</title>
        <authorList>
            <person name="Mohabir J.T."/>
            <person name="Shea T.P."/>
            <person name="Kurbessoian T."/>
            <person name="Berby B."/>
            <person name="Fontaine J."/>
            <person name="Livny J."/>
            <person name="Gnirke A."/>
            <person name="Stajich J.E."/>
            <person name="Cuomo C.A."/>
        </authorList>
    </citation>
    <scope>NUCLEOTIDE SEQUENCE [LARGE SCALE GENOMIC DNA]</scope>
    <source>
        <strain evidence="1">CBS 291.66</strain>
    </source>
</reference>
<accession>A0AAD7XQZ8</accession>
<protein>
    <recommendedName>
        <fullName evidence="3">HNH domain-containing protein</fullName>
    </recommendedName>
</protein>
<dbReference type="Proteomes" id="UP001234581">
    <property type="component" value="Unassembled WGS sequence"/>
</dbReference>
<organism evidence="1 2">
    <name type="scientific">Lichtheimia ornata</name>
    <dbReference type="NCBI Taxonomy" id="688661"/>
    <lineage>
        <taxon>Eukaryota</taxon>
        <taxon>Fungi</taxon>
        <taxon>Fungi incertae sedis</taxon>
        <taxon>Mucoromycota</taxon>
        <taxon>Mucoromycotina</taxon>
        <taxon>Mucoromycetes</taxon>
        <taxon>Mucorales</taxon>
        <taxon>Lichtheimiaceae</taxon>
        <taxon>Lichtheimia</taxon>
    </lineage>
</organism>